<evidence type="ECO:0000313" key="2">
    <source>
        <dbReference type="Proteomes" id="UP000018482"/>
    </source>
</evidence>
<gene>
    <name evidence="1" type="ORF">SAG0136_00580</name>
</gene>
<accession>V6YYK1</accession>
<dbReference type="Proteomes" id="UP000018482">
    <property type="component" value="Unassembled WGS sequence"/>
</dbReference>
<comment type="caution">
    <text evidence="1">The sequence shown here is derived from an EMBL/GenBank/DDBJ whole genome shotgun (WGS) entry which is preliminary data.</text>
</comment>
<protein>
    <submittedName>
        <fullName evidence="1">Uncharacterized protein</fullName>
    </submittedName>
</protein>
<dbReference type="AlphaFoldDB" id="V6YYK1"/>
<reference evidence="1 2" key="1">
    <citation type="submission" date="2013-05" db="EMBL/GenBank/DDBJ databases">
        <authorList>
            <person name="Richards V.P."/>
            <person name="Durkin S.A.S."/>
            <person name="Kim M."/>
            <person name="Pavinski Bitar P.D."/>
            <person name="Stanhope M.J."/>
            <person name="Town C.D."/>
            <person name="Venter J.C."/>
        </authorList>
    </citation>
    <scope>NUCLEOTIDE SEQUENCE [LARGE SCALE GENOMIC DNA]</scope>
    <source>
        <strain evidence="1 2">LMG 14747</strain>
    </source>
</reference>
<name>V6YYK1_STRAG</name>
<evidence type="ECO:0000313" key="1">
    <source>
        <dbReference type="EMBL" id="ESV53780.1"/>
    </source>
</evidence>
<dbReference type="EMBL" id="ANQC01000008">
    <property type="protein sequence ID" value="ESV53780.1"/>
    <property type="molecule type" value="Genomic_DNA"/>
</dbReference>
<sequence length="94" mass="11066">MEKQTKEVLLLSAERLLELGDELTDIMNVIEMNNVALEGLEISQRVDNTTFLWLTKKYIDTAYQQNEKLYKRLDEIAFLLLNNDNARELEVFNQ</sequence>
<organism evidence="1 2">
    <name type="scientific">Streptococcus agalactiae LMG 14747</name>
    <dbReference type="NCBI Taxonomy" id="1154860"/>
    <lineage>
        <taxon>Bacteria</taxon>
        <taxon>Bacillati</taxon>
        <taxon>Bacillota</taxon>
        <taxon>Bacilli</taxon>
        <taxon>Lactobacillales</taxon>
        <taxon>Streptococcaceae</taxon>
        <taxon>Streptococcus</taxon>
    </lineage>
</organism>
<proteinExistence type="predicted"/>